<sequence>TSVRGYHQTHTRSVQSLRERSLASLFISYSTHLRSDKMSGNRKHHRLATIALILLLAASCLLEQVDGKKSRGSKRSSRRQTKINIEIYHPKGVIIWYPYSAGIEEFSIEIFINKANQQTSDEYASSAECDICLSTTEVSYGKFILRSADAEIRAADHLYYNAIIKKNGGQKFTSRSNEFYVSASRILMGNMAGGSSSCDTAVAPLPEEDQQQLDEIKMLEDILSELDDQCRAGQKSRTKQLLLNAETPTRYNAKQLYEYAASVLGQQMPAINWNRTLVDAFYASNGIGFEVSTTVEKLKVLKLAKALPSGSIVDLDTLPTDDSSNEIDSIF</sequence>
<dbReference type="Proteomes" id="UP000075884">
    <property type="component" value="Unassembled WGS sequence"/>
</dbReference>
<evidence type="ECO:0000259" key="1">
    <source>
        <dbReference type="PROSITE" id="PS51969"/>
    </source>
</evidence>
<dbReference type="PROSITE" id="PS51969">
    <property type="entry name" value="CBM39"/>
    <property type="match status" value="1"/>
</dbReference>
<dbReference type="Pfam" id="PF15886">
    <property type="entry name" value="CBM39"/>
    <property type="match status" value="1"/>
</dbReference>
<dbReference type="AlphaFoldDB" id="A0A182NF17"/>
<dbReference type="GO" id="GO:0030246">
    <property type="term" value="F:carbohydrate binding"/>
    <property type="evidence" value="ECO:0007669"/>
    <property type="project" value="InterPro"/>
</dbReference>
<dbReference type="InterPro" id="IPR043030">
    <property type="entry name" value="BGBP_N_sf"/>
</dbReference>
<organism evidence="2 3">
    <name type="scientific">Anopheles dirus</name>
    <dbReference type="NCBI Taxonomy" id="7168"/>
    <lineage>
        <taxon>Eukaryota</taxon>
        <taxon>Metazoa</taxon>
        <taxon>Ecdysozoa</taxon>
        <taxon>Arthropoda</taxon>
        <taxon>Hexapoda</taxon>
        <taxon>Insecta</taxon>
        <taxon>Pterygota</taxon>
        <taxon>Neoptera</taxon>
        <taxon>Endopterygota</taxon>
        <taxon>Diptera</taxon>
        <taxon>Nematocera</taxon>
        <taxon>Culicoidea</taxon>
        <taxon>Culicidae</taxon>
        <taxon>Anophelinae</taxon>
        <taxon>Anopheles</taxon>
    </lineage>
</organism>
<feature type="domain" description="CBM39" evidence="1">
    <location>
        <begin position="78"/>
        <end position="186"/>
    </location>
</feature>
<dbReference type="EnsemblMetazoa" id="ADIR006239-RA">
    <property type="protein sequence ID" value="ADIR006239-PA"/>
    <property type="gene ID" value="ADIR006239"/>
</dbReference>
<keyword evidence="3" id="KW-1185">Reference proteome</keyword>
<proteinExistence type="predicted"/>
<name>A0A182NF17_9DIPT</name>
<dbReference type="VEuPathDB" id="VectorBase:ADIR006239"/>
<protein>
    <recommendedName>
        <fullName evidence="1">CBM39 domain-containing protein</fullName>
    </recommendedName>
</protein>
<evidence type="ECO:0000313" key="2">
    <source>
        <dbReference type="EnsemblMetazoa" id="ADIR006239-PA"/>
    </source>
</evidence>
<dbReference type="Gene3D" id="2.60.40.2140">
    <property type="entry name" value="Beta-1,3-glucan-recognition protein, N-terminal domain"/>
    <property type="match status" value="1"/>
</dbReference>
<reference evidence="3" key="1">
    <citation type="submission" date="2013-03" db="EMBL/GenBank/DDBJ databases">
        <title>The Genome Sequence of Anopheles dirus WRAIR2.</title>
        <authorList>
            <consortium name="The Broad Institute Genomics Platform"/>
            <person name="Neafsey D.E."/>
            <person name="Walton C."/>
            <person name="Walker B."/>
            <person name="Young S.K."/>
            <person name="Zeng Q."/>
            <person name="Gargeya S."/>
            <person name="Fitzgerald M."/>
            <person name="Haas B."/>
            <person name="Abouelleil A."/>
            <person name="Allen A.W."/>
            <person name="Alvarado L."/>
            <person name="Arachchi H.M."/>
            <person name="Berlin A.M."/>
            <person name="Chapman S.B."/>
            <person name="Gainer-Dewar J."/>
            <person name="Goldberg J."/>
            <person name="Griggs A."/>
            <person name="Gujja S."/>
            <person name="Hansen M."/>
            <person name="Howarth C."/>
            <person name="Imamovic A."/>
            <person name="Ireland A."/>
            <person name="Larimer J."/>
            <person name="McCowan C."/>
            <person name="Murphy C."/>
            <person name="Pearson M."/>
            <person name="Poon T.W."/>
            <person name="Priest M."/>
            <person name="Roberts A."/>
            <person name="Saif S."/>
            <person name="Shea T."/>
            <person name="Sisk P."/>
            <person name="Sykes S."/>
            <person name="Wortman J."/>
            <person name="Nusbaum C."/>
            <person name="Birren B."/>
        </authorList>
    </citation>
    <scope>NUCLEOTIDE SEQUENCE [LARGE SCALE GENOMIC DNA]</scope>
    <source>
        <strain evidence="3">WRAIR2</strain>
    </source>
</reference>
<dbReference type="InterPro" id="IPR031756">
    <property type="entry name" value="BGBP_N"/>
</dbReference>
<accession>A0A182NF17</accession>
<evidence type="ECO:0000313" key="3">
    <source>
        <dbReference type="Proteomes" id="UP000075884"/>
    </source>
</evidence>
<reference evidence="2" key="2">
    <citation type="submission" date="2020-05" db="UniProtKB">
        <authorList>
            <consortium name="EnsemblMetazoa"/>
        </authorList>
    </citation>
    <scope>IDENTIFICATION</scope>
    <source>
        <strain evidence="2">WRAIR2</strain>
    </source>
</reference>